<evidence type="ECO:0000259" key="5">
    <source>
        <dbReference type="PROSITE" id="PS50812"/>
    </source>
</evidence>
<dbReference type="Gene3D" id="2.30.30.140">
    <property type="match status" value="1"/>
</dbReference>
<dbReference type="EMBL" id="CAJZBQ010000058">
    <property type="protein sequence ID" value="CAG9334613.1"/>
    <property type="molecule type" value="Genomic_DNA"/>
</dbReference>
<dbReference type="GO" id="GO:0008234">
    <property type="term" value="F:cysteine-type peptidase activity"/>
    <property type="evidence" value="ECO:0007669"/>
    <property type="project" value="InterPro"/>
</dbReference>
<dbReference type="InterPro" id="IPR038765">
    <property type="entry name" value="Papain-like_cys_pep_sf"/>
</dbReference>
<evidence type="ECO:0000256" key="4">
    <source>
        <dbReference type="SAM" id="MobiDB-lite"/>
    </source>
</evidence>
<organism evidence="6 7">
    <name type="scientific">Blepharisma stoltei</name>
    <dbReference type="NCBI Taxonomy" id="1481888"/>
    <lineage>
        <taxon>Eukaryota</taxon>
        <taxon>Sar</taxon>
        <taxon>Alveolata</taxon>
        <taxon>Ciliophora</taxon>
        <taxon>Postciliodesmatophora</taxon>
        <taxon>Heterotrichea</taxon>
        <taxon>Heterotrichida</taxon>
        <taxon>Blepharismidae</taxon>
        <taxon>Blepharisma</taxon>
    </lineage>
</organism>
<dbReference type="SUPFAM" id="SSF63748">
    <property type="entry name" value="Tudor/PWWP/MBT"/>
    <property type="match status" value="1"/>
</dbReference>
<proteinExistence type="inferred from homology"/>
<gene>
    <name evidence="6" type="ORF">BSTOLATCC_MIC61224</name>
</gene>
<dbReference type="Proteomes" id="UP001162131">
    <property type="component" value="Unassembled WGS sequence"/>
</dbReference>
<dbReference type="SUPFAM" id="SSF54001">
    <property type="entry name" value="Cysteine proteinases"/>
    <property type="match status" value="1"/>
</dbReference>
<evidence type="ECO:0000256" key="1">
    <source>
        <dbReference type="ARBA" id="ARBA00005234"/>
    </source>
</evidence>
<dbReference type="AlphaFoldDB" id="A0AAU9K4X4"/>
<keyword evidence="2" id="KW-0645">Protease</keyword>
<evidence type="ECO:0000256" key="3">
    <source>
        <dbReference type="ARBA" id="ARBA00022801"/>
    </source>
</evidence>
<dbReference type="PROSITE" id="PS50812">
    <property type="entry name" value="PWWP"/>
    <property type="match status" value="1"/>
</dbReference>
<keyword evidence="3" id="KW-0378">Hydrolase</keyword>
<comment type="similarity">
    <text evidence="1">Belongs to the peptidase C48 family.</text>
</comment>
<feature type="region of interest" description="Disordered" evidence="4">
    <location>
        <begin position="332"/>
        <end position="376"/>
    </location>
</feature>
<dbReference type="Pfam" id="PF02902">
    <property type="entry name" value="Peptidase_C48"/>
    <property type="match status" value="1"/>
</dbReference>
<keyword evidence="7" id="KW-1185">Reference proteome</keyword>
<feature type="domain" description="PWWP" evidence="5">
    <location>
        <begin position="7"/>
        <end position="70"/>
    </location>
</feature>
<sequence length="609" mass="69428">MEGKFHEGQLVWAKVENHLWWPAIVDSVEENNVSEFDEEPDFQGVITVNLIGENTYAHLNSKKIVDYQEAYQTHSNVEDEKLKNCITIANKLLAKELDITNLEEINTNLIAFLHKNHPPKEEHIEPRSLDTSDEELKRIVKEINKHLDSKIALNERSTDLSGLCSSSDTTRYKLEELLRLLATFIDHEDSSTHYLPVQELCDNLSFIVQIIPDSSILEGSKILKTLKTFKNKEKESSSSLLKFLSHICHKLYLFWKKSLINASIKNLVTSNKQQIKKDESWGSRSFVAQTIPEPKKGLTEEDLRKFNMMNSLNTNNQETMWRYKSGLATTPIQSNISPRAEKRQKTASYADSQRPSITSDNLITRNSSPPGETRASLEQSLVNRLVDMSPEENKRLDTETDTASQIGDVLLAIRKRELKREDLARLREGVELPESLVDCYLSILKHTNSLRIRYTPGTPRVMIASSSVSKMIFIKGKEISQPEPKIFKHDFLIFPINVGYWTLLIVDLKRIVVRYCDPMKEHKSISMLIGKLARFIQKAAPRDIPKLNTNYQFVTTPVPDINRGDTGIYICNEVENLACGKQNIINRETGDVYRKSMLLSLVKASGAGV</sequence>
<dbReference type="CDD" id="cd05162">
    <property type="entry name" value="PWWP"/>
    <property type="match status" value="1"/>
</dbReference>
<evidence type="ECO:0000256" key="2">
    <source>
        <dbReference type="ARBA" id="ARBA00022670"/>
    </source>
</evidence>
<evidence type="ECO:0000313" key="6">
    <source>
        <dbReference type="EMBL" id="CAG9334613.1"/>
    </source>
</evidence>
<name>A0AAU9K4X4_9CILI</name>
<dbReference type="Gene3D" id="3.40.395.10">
    <property type="entry name" value="Adenoviral Proteinase, Chain A"/>
    <property type="match status" value="1"/>
</dbReference>
<accession>A0AAU9K4X4</accession>
<dbReference type="InterPro" id="IPR000313">
    <property type="entry name" value="PWWP_dom"/>
</dbReference>
<feature type="compositionally biased region" description="Polar residues" evidence="4">
    <location>
        <begin position="346"/>
        <end position="376"/>
    </location>
</feature>
<dbReference type="InterPro" id="IPR003653">
    <property type="entry name" value="Peptidase_C48_C"/>
</dbReference>
<protein>
    <recommendedName>
        <fullName evidence="5">PWWP domain-containing protein</fullName>
    </recommendedName>
</protein>
<dbReference type="GO" id="GO:0006508">
    <property type="term" value="P:proteolysis"/>
    <property type="evidence" value="ECO:0007669"/>
    <property type="project" value="UniProtKB-KW"/>
</dbReference>
<dbReference type="Pfam" id="PF00855">
    <property type="entry name" value="PWWP"/>
    <property type="match status" value="1"/>
</dbReference>
<evidence type="ECO:0000313" key="7">
    <source>
        <dbReference type="Proteomes" id="UP001162131"/>
    </source>
</evidence>
<comment type="caution">
    <text evidence="6">The sequence shown here is derived from an EMBL/GenBank/DDBJ whole genome shotgun (WGS) entry which is preliminary data.</text>
</comment>
<reference evidence="6" key="1">
    <citation type="submission" date="2021-09" db="EMBL/GenBank/DDBJ databases">
        <authorList>
            <consortium name="AG Swart"/>
            <person name="Singh M."/>
            <person name="Singh A."/>
            <person name="Seah K."/>
            <person name="Emmerich C."/>
        </authorList>
    </citation>
    <scope>NUCLEOTIDE SEQUENCE</scope>
    <source>
        <strain evidence="6">ATCC30299</strain>
    </source>
</reference>